<name>A0ACC0KNZ4_CHOFU</name>
<evidence type="ECO:0000313" key="2">
    <source>
        <dbReference type="Proteomes" id="UP001064048"/>
    </source>
</evidence>
<accession>A0ACC0KNZ4</accession>
<keyword evidence="2" id="KW-1185">Reference proteome</keyword>
<evidence type="ECO:0000313" key="1">
    <source>
        <dbReference type="EMBL" id="KAI8438069.1"/>
    </source>
</evidence>
<sequence>MSRLLVLFTLLVTLSILAASPIVLKGNSPSGDTVIAISSSDPNVEKYLTLNFSNNSENVEEASVVRNPQTLSIGHSGLGFNVGPNWVRGVESHEPNYNGNGEIKTVTTINDNGHVYGKVKTVTFDNAKNSQ</sequence>
<dbReference type="EMBL" id="CM046118">
    <property type="protein sequence ID" value="KAI8438069.1"/>
    <property type="molecule type" value="Genomic_DNA"/>
</dbReference>
<reference evidence="1 2" key="1">
    <citation type="journal article" date="2022" name="Genome Biol. Evol.">
        <title>The Spruce Budworm Genome: Reconstructing the Evolutionary History of Antifreeze Proteins.</title>
        <authorList>
            <person name="Beliveau C."/>
            <person name="Gagne P."/>
            <person name="Picq S."/>
            <person name="Vernygora O."/>
            <person name="Keeling C.I."/>
            <person name="Pinkney K."/>
            <person name="Doucet D."/>
            <person name="Wen F."/>
            <person name="Johnston J.S."/>
            <person name="Maaroufi H."/>
            <person name="Boyle B."/>
            <person name="Laroche J."/>
            <person name="Dewar K."/>
            <person name="Juretic N."/>
            <person name="Blackburn G."/>
            <person name="Nisole A."/>
            <person name="Brunet B."/>
            <person name="Brandao M."/>
            <person name="Lumley L."/>
            <person name="Duan J."/>
            <person name="Quan G."/>
            <person name="Lucarotti C.J."/>
            <person name="Roe A.D."/>
            <person name="Sperling F.A.H."/>
            <person name="Levesque R.C."/>
            <person name="Cusson M."/>
        </authorList>
    </citation>
    <scope>NUCLEOTIDE SEQUENCE [LARGE SCALE GENOMIC DNA]</scope>
    <source>
        <strain evidence="1">Glfc:IPQL:Cfum</strain>
    </source>
</reference>
<dbReference type="Proteomes" id="UP001064048">
    <property type="component" value="Chromosome 18"/>
</dbReference>
<protein>
    <submittedName>
        <fullName evidence="1">Uncharacterized protein</fullName>
    </submittedName>
</protein>
<comment type="caution">
    <text evidence="1">The sequence shown here is derived from an EMBL/GenBank/DDBJ whole genome shotgun (WGS) entry which is preliminary data.</text>
</comment>
<gene>
    <name evidence="1" type="ORF">MSG28_010713</name>
</gene>
<proteinExistence type="predicted"/>
<organism evidence="1 2">
    <name type="scientific">Choristoneura fumiferana</name>
    <name type="common">Spruce budworm moth</name>
    <name type="synonym">Archips fumiferana</name>
    <dbReference type="NCBI Taxonomy" id="7141"/>
    <lineage>
        <taxon>Eukaryota</taxon>
        <taxon>Metazoa</taxon>
        <taxon>Ecdysozoa</taxon>
        <taxon>Arthropoda</taxon>
        <taxon>Hexapoda</taxon>
        <taxon>Insecta</taxon>
        <taxon>Pterygota</taxon>
        <taxon>Neoptera</taxon>
        <taxon>Endopterygota</taxon>
        <taxon>Lepidoptera</taxon>
        <taxon>Glossata</taxon>
        <taxon>Ditrysia</taxon>
        <taxon>Tortricoidea</taxon>
        <taxon>Tortricidae</taxon>
        <taxon>Tortricinae</taxon>
        <taxon>Choristoneura</taxon>
    </lineage>
</organism>